<dbReference type="Gene3D" id="1.10.510.10">
    <property type="entry name" value="Transferase(Phosphotransferase) domain 1"/>
    <property type="match status" value="1"/>
</dbReference>
<evidence type="ECO:0000259" key="5">
    <source>
        <dbReference type="PROSITE" id="PS50011"/>
    </source>
</evidence>
<name>A0A0C9MR86_9FUNG</name>
<evidence type="ECO:0000256" key="1">
    <source>
        <dbReference type="ARBA" id="ARBA00008874"/>
    </source>
</evidence>
<reference evidence="6" key="1">
    <citation type="submission" date="2014-09" db="EMBL/GenBank/DDBJ databases">
        <title>Draft genome sequence of an oleaginous Mucoromycotina fungus Mucor ambiguus NBRC6742.</title>
        <authorList>
            <person name="Takeda I."/>
            <person name="Yamane N."/>
            <person name="Morita T."/>
            <person name="Tamano K."/>
            <person name="Machida M."/>
            <person name="Baker S."/>
            <person name="Koike H."/>
        </authorList>
    </citation>
    <scope>NUCLEOTIDE SEQUENCE</scope>
    <source>
        <strain evidence="6">NBRC 6742</strain>
    </source>
</reference>
<dbReference type="GO" id="GO:0005524">
    <property type="term" value="F:ATP binding"/>
    <property type="evidence" value="ECO:0007669"/>
    <property type="project" value="UniProtKB-KW"/>
</dbReference>
<accession>A0A0C9MR86</accession>
<dbReference type="InterPro" id="IPR051931">
    <property type="entry name" value="PAK3-like"/>
</dbReference>
<evidence type="ECO:0000256" key="3">
    <source>
        <dbReference type="ARBA" id="ARBA00022840"/>
    </source>
</evidence>
<dbReference type="InterPro" id="IPR000719">
    <property type="entry name" value="Prot_kinase_dom"/>
</dbReference>
<dbReference type="PANTHER" id="PTHR45832">
    <property type="entry name" value="SERINE/THREONINE-PROTEIN KINASE SAMKA-RELATED-RELATED"/>
    <property type="match status" value="1"/>
</dbReference>
<dbReference type="InterPro" id="IPR011009">
    <property type="entry name" value="Kinase-like_dom_sf"/>
</dbReference>
<dbReference type="CDD" id="cd00180">
    <property type="entry name" value="PKc"/>
    <property type="match status" value="1"/>
</dbReference>
<feature type="compositionally biased region" description="Polar residues" evidence="4">
    <location>
        <begin position="454"/>
        <end position="464"/>
    </location>
</feature>
<dbReference type="GO" id="GO:0004672">
    <property type="term" value="F:protein kinase activity"/>
    <property type="evidence" value="ECO:0007669"/>
    <property type="project" value="InterPro"/>
</dbReference>
<dbReference type="Pfam" id="PF00069">
    <property type="entry name" value="Pkinase"/>
    <property type="match status" value="1"/>
</dbReference>
<feature type="compositionally biased region" description="Polar residues" evidence="4">
    <location>
        <begin position="560"/>
        <end position="574"/>
    </location>
</feature>
<keyword evidence="3" id="KW-0067">ATP-binding</keyword>
<gene>
    <name evidence="6" type="ORF">MAM1_0067c04009</name>
</gene>
<proteinExistence type="inferred from homology"/>
<evidence type="ECO:0000313" key="7">
    <source>
        <dbReference type="Proteomes" id="UP000053815"/>
    </source>
</evidence>
<feature type="compositionally biased region" description="Low complexity" evidence="4">
    <location>
        <begin position="640"/>
        <end position="658"/>
    </location>
</feature>
<keyword evidence="2" id="KW-0547">Nucleotide-binding</keyword>
<dbReference type="Gene3D" id="3.30.200.20">
    <property type="entry name" value="Phosphorylase Kinase, domain 1"/>
    <property type="match status" value="1"/>
</dbReference>
<evidence type="ECO:0000313" key="6">
    <source>
        <dbReference type="EMBL" id="GAN04548.1"/>
    </source>
</evidence>
<dbReference type="EMBL" id="DF836356">
    <property type="protein sequence ID" value="GAN04548.1"/>
    <property type="molecule type" value="Genomic_DNA"/>
</dbReference>
<dbReference type="SMART" id="SM00220">
    <property type="entry name" value="S_TKc"/>
    <property type="match status" value="1"/>
</dbReference>
<feature type="compositionally biased region" description="Polar residues" evidence="4">
    <location>
        <begin position="404"/>
        <end position="413"/>
    </location>
</feature>
<feature type="domain" description="Protein kinase" evidence="5">
    <location>
        <begin position="20"/>
        <end position="382"/>
    </location>
</feature>
<dbReference type="SUPFAM" id="SSF56112">
    <property type="entry name" value="Protein kinase-like (PK-like)"/>
    <property type="match status" value="1"/>
</dbReference>
<dbReference type="InterPro" id="IPR008271">
    <property type="entry name" value="Ser/Thr_kinase_AS"/>
</dbReference>
<dbReference type="PROSITE" id="PS50011">
    <property type="entry name" value="PROTEIN_KINASE_DOM"/>
    <property type="match status" value="1"/>
</dbReference>
<feature type="region of interest" description="Disordered" evidence="4">
    <location>
        <begin position="396"/>
        <end position="675"/>
    </location>
</feature>
<dbReference type="PROSITE" id="PS00108">
    <property type="entry name" value="PROTEIN_KINASE_ST"/>
    <property type="match status" value="1"/>
</dbReference>
<comment type="similarity">
    <text evidence="1">Belongs to the protein kinase superfamily. STE Ser/Thr protein kinase family. STE20 subfamily.</text>
</comment>
<dbReference type="PANTHER" id="PTHR45832:SF22">
    <property type="entry name" value="SERINE_THREONINE-PROTEIN KINASE SAMKA-RELATED"/>
    <property type="match status" value="1"/>
</dbReference>
<sequence>MQQVNGVPVLSSDPDTIYDGLDKEPTWFSAQGGVYKCIERATNKQVAIKKYLVEENQYEDMFVMPKELVENEIYSMTKCVHPNILKLLAVHLHQEFVYLVMPLCTGGSLQQYVFEHHLTVGQLVHIITSIASGLSKVHGHGYIHRDIKCDNIFLDQESNTIVIGDFGVVSISPAADSSVEEAGVVLFWSPELVQQKIVNHKVDIWALGIVILEVLNGGKAPYEDEKLDEEEHPFLTDYEPELLFPATRLDQDVSSQSESDPSDIMHDVEQEDMLDHKEQSGVQDMHCFDTDITSVLPLSTVTTATVNSDNDTIMMEKPPSTPTHPAKCRLPVPAFSVDKTASASIPVKEKIANVIRKRQSISDSNRSQGSRIPMLCILQPVIENLKDPEELMHTPRLRSVKSVRLQSPVQKKSVSGGDTKDNSHFIRKPLTRSNTVPLHMHQVLKPPPQRQIKPPSTTVPTAETSSHKRSSQRSPLSELKSNTRKPKINTFSTTAPKPKRELPPKSSIYRKRLPAGESRTARLMMGVSTNGRRQSFRQREEMANENELSPTLGHRFGKLFSSNKLKESPTSPTLATKKRPMSFAASSSSPHMQPPPNYRSIPSIPPLAPDSNKSNRLKRQSVPVAPKALDEDRHKRTNKKANNSSGNNSSATSNNSGNKDNGHSLKNSIKALRVH</sequence>
<protein>
    <recommendedName>
        <fullName evidence="5">Protein kinase domain-containing protein</fullName>
    </recommendedName>
</protein>
<dbReference type="STRING" id="91626.A0A0C9MR86"/>
<dbReference type="OrthoDB" id="4062651at2759"/>
<organism evidence="6">
    <name type="scientific">Mucor ambiguus</name>
    <dbReference type="NCBI Taxonomy" id="91626"/>
    <lineage>
        <taxon>Eukaryota</taxon>
        <taxon>Fungi</taxon>
        <taxon>Fungi incertae sedis</taxon>
        <taxon>Mucoromycota</taxon>
        <taxon>Mucoromycotina</taxon>
        <taxon>Mucoromycetes</taxon>
        <taxon>Mucorales</taxon>
        <taxon>Mucorineae</taxon>
        <taxon>Mucoraceae</taxon>
        <taxon>Mucor</taxon>
    </lineage>
</organism>
<dbReference type="Proteomes" id="UP000053815">
    <property type="component" value="Unassembled WGS sequence"/>
</dbReference>
<keyword evidence="7" id="KW-1185">Reference proteome</keyword>
<evidence type="ECO:0000256" key="2">
    <source>
        <dbReference type="ARBA" id="ARBA00022741"/>
    </source>
</evidence>
<evidence type="ECO:0000256" key="4">
    <source>
        <dbReference type="SAM" id="MobiDB-lite"/>
    </source>
</evidence>
<dbReference type="AlphaFoldDB" id="A0A0C9MR86"/>
<feature type="compositionally biased region" description="Pro residues" evidence="4">
    <location>
        <begin position="592"/>
        <end position="608"/>
    </location>
</feature>